<dbReference type="KEGG" id="lpav:PLANPX_5261"/>
<dbReference type="SUPFAM" id="SSF49899">
    <property type="entry name" value="Concanavalin A-like lectins/glucanases"/>
    <property type="match status" value="1"/>
</dbReference>
<evidence type="ECO:0008006" key="3">
    <source>
        <dbReference type="Google" id="ProtNLM"/>
    </source>
</evidence>
<evidence type="ECO:0000313" key="2">
    <source>
        <dbReference type="Proteomes" id="UP000326837"/>
    </source>
</evidence>
<protein>
    <recommendedName>
        <fullName evidence="3">FecR protein domain-containing protein</fullName>
    </recommendedName>
</protein>
<name>A0A5K7XQ43_9BACT</name>
<dbReference type="Gene3D" id="2.60.120.1440">
    <property type="match status" value="1"/>
</dbReference>
<organism evidence="1 2">
    <name type="scientific">Lacipirellula parvula</name>
    <dbReference type="NCBI Taxonomy" id="2650471"/>
    <lineage>
        <taxon>Bacteria</taxon>
        <taxon>Pseudomonadati</taxon>
        <taxon>Planctomycetota</taxon>
        <taxon>Planctomycetia</taxon>
        <taxon>Pirellulales</taxon>
        <taxon>Lacipirellulaceae</taxon>
        <taxon>Lacipirellula</taxon>
    </lineage>
</organism>
<dbReference type="InterPro" id="IPR012373">
    <property type="entry name" value="Ferrdict_sens_TM"/>
</dbReference>
<dbReference type="Proteomes" id="UP000326837">
    <property type="component" value="Chromosome"/>
</dbReference>
<sequence length="573" mass="61787">MPPKDLFNGYLDGDLSAEQLLTLEDWIAADANNAATFLEWMALQTWTREALQGELLQQVLQETDPVNRLPAPTGVRTARWGWFAVLAASLLIAAMAYSLGTPSRDGVQVAEQSTATPEQAILDAIDESAPEEVDASIVATLTHLDKCKWADNALPLDYGQQLEAGTQIKLNSGVVRVTFESGAEAVLQGPCDFVVDSAMHGTIRSGGVAVTAPKRAYGFRIRSPNAEVIDLGTVFGVNVDASGDSEVHVFSGEVLSRSVDQHDGHEGELTRLTANHALKYNSDAAEPSKIASNGALFARTEPVSVRKADYDFLPDRSGLALWLAADLSARRQDGDGVVAWSDILFGDNVTAEDAFQPQRAAQPKLVANGINGKPALSFNGTNEFLVTTPLETTDNQTIVMVCQFSEAAERPGRKRGGQILNYNGPPHRLVSSTYEPGVLQIGEPLDFGFKPTSLGGKLFAGRLDGKDVSEAEMYSPPIGVGVPVVLVYRYDLDKHLASLWINGELIDQKPALRPAGVTSRKTIGRHGFMKFFFAGDLGELMIFNSALEGDALRDVTGYLSNKYKIELKPQPAA</sequence>
<dbReference type="InterPro" id="IPR013320">
    <property type="entry name" value="ConA-like_dom_sf"/>
</dbReference>
<keyword evidence="2" id="KW-1185">Reference proteome</keyword>
<accession>A0A5K7XQ43</accession>
<dbReference type="PANTHER" id="PTHR30273">
    <property type="entry name" value="PERIPLASMIC SIGNAL SENSOR AND SIGMA FACTOR ACTIVATOR FECR-RELATED"/>
    <property type="match status" value="1"/>
</dbReference>
<dbReference type="EMBL" id="AP021861">
    <property type="protein sequence ID" value="BBO35649.1"/>
    <property type="molecule type" value="Genomic_DNA"/>
</dbReference>
<evidence type="ECO:0000313" key="1">
    <source>
        <dbReference type="EMBL" id="BBO35649.1"/>
    </source>
</evidence>
<proteinExistence type="predicted"/>
<gene>
    <name evidence="1" type="ORF">PLANPX_5261</name>
</gene>
<reference evidence="2" key="1">
    <citation type="submission" date="2019-10" db="EMBL/GenBank/DDBJ databases">
        <title>Lacipirellula parvula gen. nov., sp. nov., representing a lineage of planctomycetes widespread in freshwater anoxic habitats, and description of the family Lacipirellulaceae.</title>
        <authorList>
            <person name="Dedysh S.N."/>
            <person name="Kulichevskaya I.S."/>
            <person name="Beletsky A.V."/>
            <person name="Rakitin A.L."/>
            <person name="Mardanov A.V."/>
            <person name="Ivanova A.A."/>
            <person name="Saltykova V.X."/>
            <person name="Rijpstra W.I.C."/>
            <person name="Sinninghe Damste J.S."/>
            <person name="Ravin N.V."/>
        </authorList>
    </citation>
    <scope>NUCLEOTIDE SEQUENCE [LARGE SCALE GENOMIC DNA]</scope>
    <source>
        <strain evidence="2">PX69</strain>
    </source>
</reference>
<dbReference type="RefSeq" id="WP_152100988.1">
    <property type="nucleotide sequence ID" value="NZ_AP021861.1"/>
</dbReference>
<dbReference type="AlphaFoldDB" id="A0A5K7XQ43"/>
<dbReference type="PANTHER" id="PTHR30273:SF2">
    <property type="entry name" value="PROTEIN FECR"/>
    <property type="match status" value="1"/>
</dbReference>
<dbReference type="GO" id="GO:0016989">
    <property type="term" value="F:sigma factor antagonist activity"/>
    <property type="evidence" value="ECO:0007669"/>
    <property type="project" value="TreeGrafter"/>
</dbReference>
<dbReference type="Gene3D" id="2.60.120.200">
    <property type="match status" value="1"/>
</dbReference>